<dbReference type="GO" id="GO:0003824">
    <property type="term" value="F:catalytic activity"/>
    <property type="evidence" value="ECO:0007669"/>
    <property type="project" value="UniProtKB-ARBA"/>
</dbReference>
<comment type="similarity">
    <text evidence="2">Belongs to the serine/threonine dehydratase family.</text>
</comment>
<keyword evidence="5" id="KW-1185">Reference proteome</keyword>
<reference evidence="4 5" key="1">
    <citation type="journal article" date="2020" name="G3 (Bethesda)">
        <title>Improved Reference Genome for Cyclotella cryptica CCMP332, a Model for Cell Wall Morphogenesis, Salinity Adaptation, and Lipid Production in Diatoms (Bacillariophyta).</title>
        <authorList>
            <person name="Roberts W.R."/>
            <person name="Downey K.M."/>
            <person name="Ruck E.C."/>
            <person name="Traller J.C."/>
            <person name="Alverson A.J."/>
        </authorList>
    </citation>
    <scope>NUCLEOTIDE SEQUENCE [LARGE SCALE GENOMIC DNA]</scope>
    <source>
        <strain evidence="4 5">CCMP332</strain>
    </source>
</reference>
<dbReference type="PANTHER" id="PTHR43050:SF1">
    <property type="entry name" value="SERINE RACEMASE"/>
    <property type="match status" value="1"/>
</dbReference>
<evidence type="ECO:0008006" key="6">
    <source>
        <dbReference type="Google" id="ProtNLM"/>
    </source>
</evidence>
<evidence type="ECO:0000313" key="4">
    <source>
        <dbReference type="EMBL" id="KAL3775106.1"/>
    </source>
</evidence>
<dbReference type="Proteomes" id="UP001516023">
    <property type="component" value="Unassembled WGS sequence"/>
</dbReference>
<keyword evidence="3" id="KW-0663">Pyridoxal phosphate</keyword>
<sequence length="92" mass="9951">MPKDALPLKLETTKSYGGNVVFYDRYTEKRDEVAMKVKETLPKSKEESITLDYLFVCVGGGGLIAENSLVASAISPNTKIIGVEPEAGNDAQ</sequence>
<dbReference type="Gene3D" id="3.40.50.1100">
    <property type="match status" value="1"/>
</dbReference>
<comment type="caution">
    <text evidence="4">The sequence shown here is derived from an EMBL/GenBank/DDBJ whole genome shotgun (WGS) entry which is preliminary data.</text>
</comment>
<dbReference type="EMBL" id="JABMIG020000557">
    <property type="protein sequence ID" value="KAL3775106.1"/>
    <property type="molecule type" value="Genomic_DNA"/>
</dbReference>
<dbReference type="InterPro" id="IPR036052">
    <property type="entry name" value="TrpB-like_PALP_sf"/>
</dbReference>
<evidence type="ECO:0000256" key="3">
    <source>
        <dbReference type="ARBA" id="ARBA00022898"/>
    </source>
</evidence>
<dbReference type="AlphaFoldDB" id="A0ABD3NJI7"/>
<proteinExistence type="inferred from homology"/>
<comment type="cofactor">
    <cofactor evidence="1">
        <name>pyridoxal 5'-phosphate</name>
        <dbReference type="ChEBI" id="CHEBI:597326"/>
    </cofactor>
</comment>
<accession>A0ABD3NJI7</accession>
<dbReference type="SUPFAM" id="SSF53686">
    <property type="entry name" value="Tryptophan synthase beta subunit-like PLP-dependent enzymes"/>
    <property type="match status" value="1"/>
</dbReference>
<gene>
    <name evidence="4" type="ORF">HJC23_004338</name>
</gene>
<name>A0ABD3NJI7_9STRA</name>
<dbReference type="PANTHER" id="PTHR43050">
    <property type="entry name" value="SERINE / THREONINE RACEMASE FAMILY MEMBER"/>
    <property type="match status" value="1"/>
</dbReference>
<evidence type="ECO:0000256" key="2">
    <source>
        <dbReference type="ARBA" id="ARBA00010869"/>
    </source>
</evidence>
<protein>
    <recommendedName>
        <fullName evidence="6">Tryptophan synthase beta chain-like PALP domain-containing protein</fullName>
    </recommendedName>
</protein>
<evidence type="ECO:0000256" key="1">
    <source>
        <dbReference type="ARBA" id="ARBA00001933"/>
    </source>
</evidence>
<organism evidence="4 5">
    <name type="scientific">Cyclotella cryptica</name>
    <dbReference type="NCBI Taxonomy" id="29204"/>
    <lineage>
        <taxon>Eukaryota</taxon>
        <taxon>Sar</taxon>
        <taxon>Stramenopiles</taxon>
        <taxon>Ochrophyta</taxon>
        <taxon>Bacillariophyta</taxon>
        <taxon>Coscinodiscophyceae</taxon>
        <taxon>Thalassiosirophycidae</taxon>
        <taxon>Stephanodiscales</taxon>
        <taxon>Stephanodiscaceae</taxon>
        <taxon>Cyclotella</taxon>
    </lineage>
</organism>
<evidence type="ECO:0000313" key="5">
    <source>
        <dbReference type="Proteomes" id="UP001516023"/>
    </source>
</evidence>